<dbReference type="EMBL" id="CADCUI010000035">
    <property type="protein sequence ID" value="CAA9349754.1"/>
    <property type="molecule type" value="Genomic_DNA"/>
</dbReference>
<feature type="non-terminal residue" evidence="2">
    <location>
        <position position="1"/>
    </location>
</feature>
<proteinExistence type="predicted"/>
<reference evidence="2" key="1">
    <citation type="submission" date="2020-02" db="EMBL/GenBank/DDBJ databases">
        <authorList>
            <person name="Meier V. D."/>
        </authorList>
    </citation>
    <scope>NUCLEOTIDE SEQUENCE</scope>
    <source>
        <strain evidence="2">AVDCRST_MAG34</strain>
    </source>
</reference>
<feature type="region of interest" description="Disordered" evidence="1">
    <location>
        <begin position="1"/>
        <end position="64"/>
    </location>
</feature>
<dbReference type="GO" id="GO:0005840">
    <property type="term" value="C:ribosome"/>
    <property type="evidence" value="ECO:0007669"/>
    <property type="project" value="UniProtKB-KW"/>
</dbReference>
<name>A0A6J4M9U3_9ACTN</name>
<accession>A0A6J4M9U3</accession>
<gene>
    <name evidence="2" type="ORF">AVDCRST_MAG34-1684</name>
</gene>
<organism evidence="2">
    <name type="scientific">uncultured Nocardioidaceae bacterium</name>
    <dbReference type="NCBI Taxonomy" id="253824"/>
    <lineage>
        <taxon>Bacteria</taxon>
        <taxon>Bacillati</taxon>
        <taxon>Actinomycetota</taxon>
        <taxon>Actinomycetes</taxon>
        <taxon>Propionibacteriales</taxon>
        <taxon>Nocardioidaceae</taxon>
        <taxon>environmental samples</taxon>
    </lineage>
</organism>
<protein>
    <submittedName>
        <fullName evidence="2">LSU ribosomal protein L35p</fullName>
    </submittedName>
</protein>
<keyword evidence="2" id="KW-0689">Ribosomal protein</keyword>
<feature type="non-terminal residue" evidence="2">
    <location>
        <position position="64"/>
    </location>
</feature>
<evidence type="ECO:0000313" key="2">
    <source>
        <dbReference type="EMBL" id="CAA9349754.1"/>
    </source>
</evidence>
<evidence type="ECO:0000256" key="1">
    <source>
        <dbReference type="SAM" id="MobiDB-lite"/>
    </source>
</evidence>
<feature type="compositionally biased region" description="Basic and acidic residues" evidence="1">
    <location>
        <begin position="48"/>
        <end position="57"/>
    </location>
</feature>
<keyword evidence="2" id="KW-0687">Ribonucleoprotein</keyword>
<dbReference type="AlphaFoldDB" id="A0A6J4M9U3"/>
<sequence length="64" mass="6877">AEEQDALRRQQAVPGHRLRQAAPAEDGHAPQPGEEAVDADASVVGHHRGVEERHQGRPQDVGSL</sequence>